<sequence>MKRIPHHLATSSSDGPYSVTTNFVSVTSTVIGFVSGILRANSCSSLSSVAKLGGEKWKSLTEEVSYMHSGLANKKTVTIQVADKEKDVVVGTTKTKKQNKLKLYVNKSVLKKEFPRMPKLLATSELILLVLVLGTVMRKLTLDNYYKPDLKKTAVPRLSLISKGLRVAKSGPKKRKIQA</sequence>
<comment type="caution">
    <text evidence="6">The sequence shown here is derived from an EMBL/GenBank/DDBJ whole genome shotgun (WGS) entry which is preliminary data.</text>
</comment>
<evidence type="ECO:0000313" key="7">
    <source>
        <dbReference type="Proteomes" id="UP000886595"/>
    </source>
</evidence>
<dbReference type="Pfam" id="PF01778">
    <property type="entry name" value="Ribosomal_L28e"/>
    <property type="match status" value="1"/>
</dbReference>
<protein>
    <recommendedName>
        <fullName evidence="5">Ribosomal eL28/Mak16 domain-containing protein</fullName>
    </recommendedName>
</protein>
<evidence type="ECO:0000259" key="5">
    <source>
        <dbReference type="Pfam" id="PF01778"/>
    </source>
</evidence>
<gene>
    <name evidence="6" type="ORF">Bca52824_002503</name>
</gene>
<dbReference type="Proteomes" id="UP000886595">
    <property type="component" value="Unassembled WGS sequence"/>
</dbReference>
<dbReference type="Gene3D" id="3.30.390.110">
    <property type="match status" value="1"/>
</dbReference>
<feature type="domain" description="Ribosomal eL28/Mak16" evidence="5">
    <location>
        <begin position="60"/>
        <end position="162"/>
    </location>
</feature>
<reference evidence="6 7" key="1">
    <citation type="submission" date="2020-02" db="EMBL/GenBank/DDBJ databases">
        <authorList>
            <person name="Ma Q."/>
            <person name="Huang Y."/>
            <person name="Song X."/>
            <person name="Pei D."/>
        </authorList>
    </citation>
    <scope>NUCLEOTIDE SEQUENCE [LARGE SCALE GENOMIC DNA]</scope>
    <source>
        <strain evidence="6">Sxm20200214</strain>
        <tissue evidence="6">Leaf</tissue>
    </source>
</reference>
<proteinExistence type="inferred from homology"/>
<evidence type="ECO:0000256" key="2">
    <source>
        <dbReference type="ARBA" id="ARBA00022980"/>
    </source>
</evidence>
<comment type="similarity">
    <text evidence="1">Belongs to the eukaryotic ribosomal protein eL28 family.</text>
</comment>
<keyword evidence="2" id="KW-0689">Ribosomal protein</keyword>
<dbReference type="GO" id="GO:1990904">
    <property type="term" value="C:ribonucleoprotein complex"/>
    <property type="evidence" value="ECO:0007669"/>
    <property type="project" value="UniProtKB-KW"/>
</dbReference>
<dbReference type="OrthoDB" id="338850at2759"/>
<evidence type="ECO:0000256" key="1">
    <source>
        <dbReference type="ARBA" id="ARBA00007926"/>
    </source>
</evidence>
<dbReference type="InterPro" id="IPR002672">
    <property type="entry name" value="Ribosomal_eL28"/>
</dbReference>
<organism evidence="6 7">
    <name type="scientific">Brassica carinata</name>
    <name type="common">Ethiopian mustard</name>
    <name type="synonym">Abyssinian cabbage</name>
    <dbReference type="NCBI Taxonomy" id="52824"/>
    <lineage>
        <taxon>Eukaryota</taxon>
        <taxon>Viridiplantae</taxon>
        <taxon>Streptophyta</taxon>
        <taxon>Embryophyta</taxon>
        <taxon>Tracheophyta</taxon>
        <taxon>Spermatophyta</taxon>
        <taxon>Magnoliopsida</taxon>
        <taxon>eudicotyledons</taxon>
        <taxon>Gunneridae</taxon>
        <taxon>Pentapetalae</taxon>
        <taxon>rosids</taxon>
        <taxon>malvids</taxon>
        <taxon>Brassicales</taxon>
        <taxon>Brassicaceae</taxon>
        <taxon>Brassiceae</taxon>
        <taxon>Brassica</taxon>
    </lineage>
</organism>
<dbReference type="InterPro" id="IPR029004">
    <property type="entry name" value="Ribosomal_eL28/Mak16"/>
</dbReference>
<dbReference type="GO" id="GO:0006412">
    <property type="term" value="P:translation"/>
    <property type="evidence" value="ECO:0007669"/>
    <property type="project" value="InterPro"/>
</dbReference>
<accession>A0A8X7WI10</accession>
<dbReference type="GO" id="GO:0005840">
    <property type="term" value="C:ribosome"/>
    <property type="evidence" value="ECO:0007669"/>
    <property type="project" value="UniProtKB-KW"/>
</dbReference>
<dbReference type="EMBL" id="JAAMPC010000001">
    <property type="protein sequence ID" value="KAG2331323.1"/>
    <property type="molecule type" value="Genomic_DNA"/>
</dbReference>
<evidence type="ECO:0000313" key="6">
    <source>
        <dbReference type="EMBL" id="KAG2331323.1"/>
    </source>
</evidence>
<keyword evidence="4" id="KW-0472">Membrane</keyword>
<keyword evidence="3" id="KW-0687">Ribonucleoprotein</keyword>
<evidence type="ECO:0000256" key="4">
    <source>
        <dbReference type="SAM" id="Phobius"/>
    </source>
</evidence>
<dbReference type="PANTHER" id="PTHR10544">
    <property type="entry name" value="60S RIBOSOMAL PROTEIN L28"/>
    <property type="match status" value="1"/>
</dbReference>
<keyword evidence="7" id="KW-1185">Reference proteome</keyword>
<name>A0A8X7WI10_BRACI</name>
<feature type="transmembrane region" description="Helical" evidence="4">
    <location>
        <begin position="120"/>
        <end position="137"/>
    </location>
</feature>
<dbReference type="AlphaFoldDB" id="A0A8X7WI10"/>
<keyword evidence="4" id="KW-1133">Transmembrane helix</keyword>
<keyword evidence="4" id="KW-0812">Transmembrane</keyword>
<dbReference type="GO" id="GO:0003735">
    <property type="term" value="F:structural constituent of ribosome"/>
    <property type="evidence" value="ECO:0007669"/>
    <property type="project" value="InterPro"/>
</dbReference>
<evidence type="ECO:0000256" key="3">
    <source>
        <dbReference type="ARBA" id="ARBA00023274"/>
    </source>
</evidence>